<dbReference type="EMBL" id="PFEE01000045">
    <property type="protein sequence ID" value="PJE63678.1"/>
    <property type="molecule type" value="Genomic_DNA"/>
</dbReference>
<proteinExistence type="predicted"/>
<dbReference type="Proteomes" id="UP000231569">
    <property type="component" value="Unassembled WGS sequence"/>
</dbReference>
<protein>
    <recommendedName>
        <fullName evidence="4">DUF1648 domain-containing protein</fullName>
    </recommendedName>
</protein>
<keyword evidence="1" id="KW-0472">Membrane</keyword>
<feature type="transmembrane region" description="Helical" evidence="1">
    <location>
        <begin position="6"/>
        <end position="23"/>
    </location>
</feature>
<keyword evidence="1" id="KW-0812">Transmembrane</keyword>
<evidence type="ECO:0000313" key="2">
    <source>
        <dbReference type="EMBL" id="PJE63678.1"/>
    </source>
</evidence>
<name>A0A2M8KUR8_9BACT</name>
<reference evidence="3" key="1">
    <citation type="submission" date="2017-09" db="EMBL/GenBank/DDBJ databases">
        <title>Depth-based differentiation of microbial function through sediment-hosted aquifers and enrichment of novel symbionts in the deep terrestrial subsurface.</title>
        <authorList>
            <person name="Probst A.J."/>
            <person name="Ladd B."/>
            <person name="Jarett J.K."/>
            <person name="Geller-Mcgrath D.E."/>
            <person name="Sieber C.M.K."/>
            <person name="Emerson J.B."/>
            <person name="Anantharaman K."/>
            <person name="Thomas B.C."/>
            <person name="Malmstrom R."/>
            <person name="Stieglmeier M."/>
            <person name="Klingl A."/>
            <person name="Woyke T."/>
            <person name="Ryan C.M."/>
            <person name="Banfield J.F."/>
        </authorList>
    </citation>
    <scope>NUCLEOTIDE SEQUENCE [LARGE SCALE GENOMIC DNA]</scope>
</reference>
<organism evidence="2 3">
    <name type="scientific">Candidatus Roizmanbacteria bacterium CG10_big_fil_rev_8_21_14_0_10_45_7</name>
    <dbReference type="NCBI Taxonomy" id="1974854"/>
    <lineage>
        <taxon>Bacteria</taxon>
        <taxon>Candidatus Roizmaniibacteriota</taxon>
    </lineage>
</organism>
<feature type="transmembrane region" description="Helical" evidence="1">
    <location>
        <begin position="44"/>
        <end position="61"/>
    </location>
</feature>
<dbReference type="AlphaFoldDB" id="A0A2M8KUR8"/>
<evidence type="ECO:0008006" key="4">
    <source>
        <dbReference type="Google" id="ProtNLM"/>
    </source>
</evidence>
<evidence type="ECO:0000256" key="1">
    <source>
        <dbReference type="SAM" id="Phobius"/>
    </source>
</evidence>
<keyword evidence="1" id="KW-1133">Transmembrane helix</keyword>
<accession>A0A2M8KUR8</accession>
<sequence>MKKQTVTWLIIFLVTFGAAYFFLPEQVPLYYSTAIREDRLASKYMLLLIPACVLGLHVLYYSLLYRLTLQNTYMQRLAEGFIMFLTILAYLSFIQILYITL</sequence>
<feature type="transmembrane region" description="Helical" evidence="1">
    <location>
        <begin position="81"/>
        <end position="100"/>
    </location>
</feature>
<evidence type="ECO:0000313" key="3">
    <source>
        <dbReference type="Proteomes" id="UP000231569"/>
    </source>
</evidence>
<comment type="caution">
    <text evidence="2">The sequence shown here is derived from an EMBL/GenBank/DDBJ whole genome shotgun (WGS) entry which is preliminary data.</text>
</comment>
<gene>
    <name evidence="2" type="ORF">COU89_02040</name>
</gene>